<dbReference type="GO" id="GO:0006511">
    <property type="term" value="P:ubiquitin-dependent protein catabolic process"/>
    <property type="evidence" value="ECO:0007669"/>
    <property type="project" value="TreeGrafter"/>
</dbReference>
<dbReference type="InterPro" id="IPR051664">
    <property type="entry name" value="MYND-type_zinc_finger"/>
</dbReference>
<keyword evidence="6 10" id="KW-0863">Zinc-finger</keyword>
<keyword evidence="4" id="KW-0963">Cytoplasm</keyword>
<dbReference type="Gene3D" id="2.30.33.40">
    <property type="entry name" value="GroES chaperonin"/>
    <property type="match status" value="1"/>
</dbReference>
<dbReference type="Gene3D" id="6.10.140.2220">
    <property type="match status" value="1"/>
</dbReference>
<evidence type="ECO:0000256" key="4">
    <source>
        <dbReference type="ARBA" id="ARBA00022490"/>
    </source>
</evidence>
<dbReference type="PANTHER" id="PTHR47442">
    <property type="entry name" value="MYND-TYPE ZINC FINGER PROTEIN MUB1"/>
    <property type="match status" value="1"/>
</dbReference>
<feature type="compositionally biased region" description="Polar residues" evidence="11">
    <location>
        <begin position="960"/>
        <end position="969"/>
    </location>
</feature>
<evidence type="ECO:0000256" key="6">
    <source>
        <dbReference type="ARBA" id="ARBA00022771"/>
    </source>
</evidence>
<dbReference type="GO" id="GO:1990304">
    <property type="term" value="C:MUB1-RAD6-UBR2 ubiquitin ligase complex"/>
    <property type="evidence" value="ECO:0007669"/>
    <property type="project" value="TreeGrafter"/>
</dbReference>
<feature type="compositionally biased region" description="Low complexity" evidence="11">
    <location>
        <begin position="931"/>
        <end position="940"/>
    </location>
</feature>
<dbReference type="InterPro" id="IPR033979">
    <property type="entry name" value="MINDY_domain"/>
</dbReference>
<evidence type="ECO:0000256" key="2">
    <source>
        <dbReference type="ARBA" id="ARBA00006975"/>
    </source>
</evidence>
<comment type="subcellular location">
    <subcellularLocation>
        <location evidence="1">Cytoplasm</location>
    </subcellularLocation>
</comment>
<evidence type="ECO:0000256" key="1">
    <source>
        <dbReference type="ARBA" id="ARBA00004496"/>
    </source>
</evidence>
<evidence type="ECO:0000313" key="14">
    <source>
        <dbReference type="Proteomes" id="UP000183567"/>
    </source>
</evidence>
<dbReference type="GO" id="GO:0008270">
    <property type="term" value="F:zinc ion binding"/>
    <property type="evidence" value="ECO:0007669"/>
    <property type="project" value="UniProtKB-KW"/>
</dbReference>
<feature type="region of interest" description="Disordered" evidence="11">
    <location>
        <begin position="759"/>
        <end position="838"/>
    </location>
</feature>
<dbReference type="SUPFAM" id="SSF144232">
    <property type="entry name" value="HIT/MYND zinc finger-like"/>
    <property type="match status" value="1"/>
</dbReference>
<keyword evidence="7" id="KW-0862">Zinc</keyword>
<gene>
    <name evidence="13" type="ORF">AZE42_08046</name>
</gene>
<feature type="region of interest" description="Disordered" evidence="11">
    <location>
        <begin position="931"/>
        <end position="983"/>
    </location>
</feature>
<dbReference type="PROSITE" id="PS00681">
    <property type="entry name" value="CHAPERONINS_CPN10"/>
    <property type="match status" value="1"/>
</dbReference>
<keyword evidence="5" id="KW-0479">Metal-binding</keyword>
<dbReference type="GO" id="GO:0005739">
    <property type="term" value="C:mitochondrion"/>
    <property type="evidence" value="ECO:0007669"/>
    <property type="project" value="UniProtKB-ARBA"/>
</dbReference>
<dbReference type="PROSITE" id="PS50865">
    <property type="entry name" value="ZF_MYND_2"/>
    <property type="match status" value="1"/>
</dbReference>
<dbReference type="Pfam" id="PF01753">
    <property type="entry name" value="zf-MYND"/>
    <property type="match status" value="1"/>
</dbReference>
<comment type="function">
    <text evidence="9">Eukaryotic CPN10 homolog which is essential for mitochondrial protein biogenesis, together with CPN60. Binds to CPN60 in the presence of Mg-ATP and suppresses the ATPase activity of the latter.</text>
</comment>
<evidence type="ECO:0000256" key="5">
    <source>
        <dbReference type="ARBA" id="ARBA00022723"/>
    </source>
</evidence>
<feature type="region of interest" description="Disordered" evidence="11">
    <location>
        <begin position="358"/>
        <end position="400"/>
    </location>
</feature>
<accession>A0A1J8R2R5</accession>
<dbReference type="GO" id="GO:0005524">
    <property type="term" value="F:ATP binding"/>
    <property type="evidence" value="ECO:0007669"/>
    <property type="project" value="InterPro"/>
</dbReference>
<dbReference type="GO" id="GO:0044183">
    <property type="term" value="F:protein folding chaperone"/>
    <property type="evidence" value="ECO:0007669"/>
    <property type="project" value="InterPro"/>
</dbReference>
<evidence type="ECO:0000256" key="7">
    <source>
        <dbReference type="ARBA" id="ARBA00022833"/>
    </source>
</evidence>
<keyword evidence="8" id="KW-0143">Chaperone</keyword>
<evidence type="ECO:0000313" key="13">
    <source>
        <dbReference type="EMBL" id="OJA19937.1"/>
    </source>
</evidence>
<dbReference type="CDD" id="cd00320">
    <property type="entry name" value="cpn10"/>
    <property type="match status" value="1"/>
</dbReference>
<feature type="compositionally biased region" description="Basic and acidic residues" evidence="11">
    <location>
        <begin position="358"/>
        <end position="392"/>
    </location>
</feature>
<name>A0A1J8R2R5_9AGAM</name>
<feature type="compositionally biased region" description="Polar residues" evidence="11">
    <location>
        <begin position="700"/>
        <end position="726"/>
    </location>
</feature>
<keyword evidence="14" id="KW-1185">Reference proteome</keyword>
<feature type="compositionally biased region" description="Basic and acidic residues" evidence="11">
    <location>
        <begin position="1215"/>
        <end position="1229"/>
    </location>
</feature>
<dbReference type="Proteomes" id="UP000183567">
    <property type="component" value="Unassembled WGS sequence"/>
</dbReference>
<dbReference type="Pfam" id="PF00166">
    <property type="entry name" value="Cpn10"/>
    <property type="match status" value="1"/>
</dbReference>
<evidence type="ECO:0000256" key="8">
    <source>
        <dbReference type="ARBA" id="ARBA00023186"/>
    </source>
</evidence>
<feature type="compositionally biased region" description="Basic and acidic residues" evidence="11">
    <location>
        <begin position="1247"/>
        <end position="1259"/>
    </location>
</feature>
<dbReference type="EMBL" id="LVVM01000779">
    <property type="protein sequence ID" value="OJA19937.1"/>
    <property type="molecule type" value="Genomic_DNA"/>
</dbReference>
<dbReference type="PRINTS" id="PR00297">
    <property type="entry name" value="CHAPERONIN10"/>
</dbReference>
<evidence type="ECO:0000259" key="12">
    <source>
        <dbReference type="PROSITE" id="PS50865"/>
    </source>
</evidence>
<comment type="caution">
    <text evidence="13">The sequence shown here is derived from an EMBL/GenBank/DDBJ whole genome shotgun (WGS) entry which is preliminary data.</text>
</comment>
<organism evidence="13 14">
    <name type="scientific">Rhizopogon vesiculosus</name>
    <dbReference type="NCBI Taxonomy" id="180088"/>
    <lineage>
        <taxon>Eukaryota</taxon>
        <taxon>Fungi</taxon>
        <taxon>Dikarya</taxon>
        <taxon>Basidiomycota</taxon>
        <taxon>Agaricomycotina</taxon>
        <taxon>Agaricomycetes</taxon>
        <taxon>Agaricomycetidae</taxon>
        <taxon>Boletales</taxon>
        <taxon>Suillineae</taxon>
        <taxon>Rhizopogonaceae</taxon>
        <taxon>Rhizopogon</taxon>
    </lineage>
</organism>
<dbReference type="GO" id="GO:0004843">
    <property type="term" value="F:cysteine-type deubiquitinase activity"/>
    <property type="evidence" value="ECO:0007669"/>
    <property type="project" value="InterPro"/>
</dbReference>
<protein>
    <recommendedName>
        <fullName evidence="12">MYND-type domain-containing protein</fullName>
    </recommendedName>
</protein>
<feature type="region of interest" description="Disordered" evidence="11">
    <location>
        <begin position="1210"/>
        <end position="1259"/>
    </location>
</feature>
<proteinExistence type="inferred from homology"/>
<feature type="compositionally biased region" description="Low complexity" evidence="11">
    <location>
        <begin position="201"/>
        <end position="213"/>
    </location>
</feature>
<feature type="compositionally biased region" description="Acidic residues" evidence="11">
    <location>
        <begin position="785"/>
        <end position="802"/>
    </location>
</feature>
<dbReference type="PANTHER" id="PTHR47442:SF1">
    <property type="entry name" value="MYND-TYPE ZINC FINGER PROTEIN MUB1"/>
    <property type="match status" value="1"/>
</dbReference>
<dbReference type="GO" id="GO:1990380">
    <property type="term" value="F:K48-linked deubiquitinase activity"/>
    <property type="evidence" value="ECO:0007669"/>
    <property type="project" value="InterPro"/>
</dbReference>
<dbReference type="InterPro" id="IPR011032">
    <property type="entry name" value="GroES-like_sf"/>
</dbReference>
<feature type="region of interest" description="Disordered" evidence="11">
    <location>
        <begin position="184"/>
        <end position="218"/>
    </location>
</feature>
<dbReference type="InterPro" id="IPR037124">
    <property type="entry name" value="Chaperonin_GroES_sf"/>
</dbReference>
<dbReference type="Pfam" id="PF04424">
    <property type="entry name" value="MINDY_DUB"/>
    <property type="match status" value="1"/>
</dbReference>
<dbReference type="SUPFAM" id="SSF50129">
    <property type="entry name" value="GroES-like"/>
    <property type="match status" value="1"/>
</dbReference>
<dbReference type="OrthoDB" id="5594178at2759"/>
<feature type="domain" description="MYND-type" evidence="12">
    <location>
        <begin position="1162"/>
        <end position="1204"/>
    </location>
</feature>
<dbReference type="FunFam" id="2.30.33.40:FF:000002">
    <property type="entry name" value="10 kDa chaperonin, mitochondrial"/>
    <property type="match status" value="1"/>
</dbReference>
<sequence length="1515" mass="165566">MSERVEPDTLHASRAEVWYLKEIAFESTESKRRVKIITQNFNGPCSFIAICNILILRGQIEILPYNRGTVSYEFLAQLVGEYLLMSCPDIDVSAALSIMPSTTKGLDLNPLFTGATSFRPAGEGGELKLFEQAGIELVHGWIADPESDEYHVLEHVRDYDTAVTLIADADHVTRGRLLTADVWDGAEPEAGSSSQGGSGPSGYASPSSPSDSYSEQDREKIDHALVAQAFLESTKSQLTYHGLFQLASMLKPGSLVALFRNSHLSVLHKREGEDSSLYNLVTDHVFLQESSVVWERLEDVDGVGSTFVDSDFVRSTPVGGDFAGHTAESALRALEMQTSDQSPDAVLARTLQAEEDARSHEIYKRRQQEQENIRRRREREEEGKKRKNEDGASRSSRKRKDKFVAFSDTVDSHVMRESNHAFPAQNKACVCITSQCYDRRGLDTSSPLPLFTSLYHLTYLTSTSARIREIMTMDGAIERLMRILYDYCLCPPPPESPGYIYGLSPPNSRPPKLVPTMNPANYDKHAAYRFSLALQSIVNIGIRGSEPIRSRIVQAGALEVVGCILEAWLAHKGFAIGPSQSASGLPRESREQRLARRAAIQELRQREEAVQLHRALQRQIASDALNRTDTVLARVDRDNDVRVSVACRLLTDDPLFTSQDATMADSAEPSYSDISIRMDPSPAPVQVPITARQRPHYTRHSSSSSHGTDADTSTETSITATPQGTDTPPVAVLVNARERSGTIIARRTWDDPVTATATLRARAHRVRPTTASPDGSTDNSRPETETEDDGDADVDMSQDTDDSAAPSAPRVRQPSRSLTLTQRPRRAVGIVSDAPGPAPLQVNTDAHIIIHHEQGGVGVGDGMAVGVEDGIVSLEPNDDFAMGAPPGAPGAMDETIPARGLRGVDIPVTDRRIRNAPDATPRATAVPLPLPATTVLPSAPHSEEPAREGAAATRGEHPTPTATMNTLRTSSHHHHHRDPDQGPFRDEDVLFSLQLLAYLSKYPHVRQAFYKPRSSFHPAAANLAPRAPQQQPVAGPSGVRHLSLNLNLKTPTPLPNAIPVPPTPPAKEQYGFFRALASATARGKEKEKASSVAVVSAMVAPPRMTNVFSLVERFTFRPSSTESELPNPPPKLPSEISYWAGVIMRNACRKDDSRGGIRQCANMLCGRWETYPREFAKCRRCRKAKYCGKDCQSTAWSEGHRFWCSAKEGEEAEDPAEHQHPSVERHDGGADGEILPSAAAAEAAQARAERRAERERQLRERERMTGTIPANHIVPEHLLNAPLNPPPVAAQLTVRQRGVVLPPANQAAVSPPPGRGSPSAFGAAQHNHNRRRAETVSGVMEPAAIREARIVLAQNPWQPPARRRGGEEIGHGHAHARGGQEMWDLTTPAGDEDMLCPIRFVSSFHFKIMAAQATFKSIKAVIPLLDRVLVQRFKPETKTASGIFLPSSSTSSPLPEATVIAVGPGAPNKDGNVVPTQVRAGDRVLLPGWGGNSIKVGDEEYQLFKDSEILAKIQE</sequence>
<evidence type="ECO:0000256" key="9">
    <source>
        <dbReference type="ARBA" id="ARBA00056825"/>
    </source>
</evidence>
<feature type="region of interest" description="Disordered" evidence="11">
    <location>
        <begin position="660"/>
        <end position="731"/>
    </location>
</feature>
<feature type="compositionally biased region" description="Polar residues" evidence="11">
    <location>
        <begin position="769"/>
        <end position="779"/>
    </location>
</feature>
<dbReference type="InterPro" id="IPR002893">
    <property type="entry name" value="Znf_MYND"/>
</dbReference>
<reference evidence="13 14" key="1">
    <citation type="submission" date="2016-03" db="EMBL/GenBank/DDBJ databases">
        <title>Comparative genomics of the ectomycorrhizal sister species Rhizopogon vinicolor and Rhizopogon vesiculosus (Basidiomycota: Boletales) reveals a divergence of the mating type B locus.</title>
        <authorList>
            <person name="Mujic A.B."/>
            <person name="Kuo A."/>
            <person name="Tritt A."/>
            <person name="Lipzen A."/>
            <person name="Chen C."/>
            <person name="Johnson J."/>
            <person name="Sharma A."/>
            <person name="Barry K."/>
            <person name="Grigoriev I.V."/>
            <person name="Spatafora J.W."/>
        </authorList>
    </citation>
    <scope>NUCLEOTIDE SEQUENCE [LARGE SCALE GENOMIC DNA]</scope>
    <source>
        <strain evidence="13 14">AM-OR11-056</strain>
    </source>
</reference>
<dbReference type="GO" id="GO:0007163">
    <property type="term" value="P:establishment or maintenance of cell polarity"/>
    <property type="evidence" value="ECO:0007669"/>
    <property type="project" value="TreeGrafter"/>
</dbReference>
<dbReference type="InterPro" id="IPR020818">
    <property type="entry name" value="Chaperonin_GroES"/>
</dbReference>
<comment type="similarity">
    <text evidence="2">Belongs to the GroES chaperonin family.</text>
</comment>
<comment type="similarity">
    <text evidence="3">Belongs to the MUB1/samB family.</text>
</comment>
<dbReference type="SMART" id="SM00883">
    <property type="entry name" value="Cpn10"/>
    <property type="match status" value="1"/>
</dbReference>
<evidence type="ECO:0000256" key="3">
    <source>
        <dbReference type="ARBA" id="ARBA00010655"/>
    </source>
</evidence>
<dbReference type="InterPro" id="IPR018369">
    <property type="entry name" value="Chaprnonin_Cpn10_CS"/>
</dbReference>
<evidence type="ECO:0000256" key="11">
    <source>
        <dbReference type="SAM" id="MobiDB-lite"/>
    </source>
</evidence>
<evidence type="ECO:0000256" key="10">
    <source>
        <dbReference type="PROSITE-ProRule" id="PRU00134"/>
    </source>
</evidence>
<dbReference type="HAMAP" id="MF_00580">
    <property type="entry name" value="CH10"/>
    <property type="match status" value="1"/>
</dbReference>